<dbReference type="EC" id="3.-.-.-" evidence="4"/>
<evidence type="ECO:0000313" key="4">
    <source>
        <dbReference type="EMBL" id="MFC3032452.1"/>
    </source>
</evidence>
<dbReference type="PANTHER" id="PTHR34216:SF11">
    <property type="entry name" value="CHITOOLIGOSACCHARIDE DEACETYLASE"/>
    <property type="match status" value="1"/>
</dbReference>
<dbReference type="InterPro" id="IPR011330">
    <property type="entry name" value="Glyco_hydro/deAcase_b/a-brl"/>
</dbReference>
<organism evidence="4 5">
    <name type="scientific">Pseudoalteromonas fenneropenaei</name>
    <dbReference type="NCBI Taxonomy" id="1737459"/>
    <lineage>
        <taxon>Bacteria</taxon>
        <taxon>Pseudomonadati</taxon>
        <taxon>Pseudomonadota</taxon>
        <taxon>Gammaproteobacteria</taxon>
        <taxon>Alteromonadales</taxon>
        <taxon>Pseudoalteromonadaceae</taxon>
        <taxon>Pseudoalteromonas</taxon>
    </lineage>
</organism>
<dbReference type="CDD" id="cd10967">
    <property type="entry name" value="CE4_GLA_like_6s"/>
    <property type="match status" value="1"/>
</dbReference>
<keyword evidence="5" id="KW-1185">Reference proteome</keyword>
<evidence type="ECO:0000313" key="5">
    <source>
        <dbReference type="Proteomes" id="UP001595453"/>
    </source>
</evidence>
<dbReference type="InterPro" id="IPR051398">
    <property type="entry name" value="Polysacch_Deacetylase"/>
</dbReference>
<comment type="caution">
    <text evidence="4">The sequence shown here is derived from an EMBL/GenBank/DDBJ whole genome shotgun (WGS) entry which is preliminary data.</text>
</comment>
<reference evidence="5" key="1">
    <citation type="journal article" date="2019" name="Int. J. Syst. Evol. Microbiol.">
        <title>The Global Catalogue of Microorganisms (GCM) 10K type strain sequencing project: providing services to taxonomists for standard genome sequencing and annotation.</title>
        <authorList>
            <consortium name="The Broad Institute Genomics Platform"/>
            <consortium name="The Broad Institute Genome Sequencing Center for Infectious Disease"/>
            <person name="Wu L."/>
            <person name="Ma J."/>
        </authorList>
    </citation>
    <scope>NUCLEOTIDE SEQUENCE [LARGE SCALE GENOMIC DNA]</scope>
    <source>
        <strain evidence="5">KCTC 42730</strain>
    </source>
</reference>
<keyword evidence="4" id="KW-0378">Hydrolase</keyword>
<feature type="domain" description="NodB homology" evidence="3">
    <location>
        <begin position="50"/>
        <end position="269"/>
    </location>
</feature>
<protein>
    <submittedName>
        <fullName evidence="4">Polysaccharide deacetylase family protein</fullName>
        <ecNumber evidence="4">3.-.-.-</ecNumber>
    </submittedName>
</protein>
<accession>A0ABV7CIQ3</accession>
<dbReference type="Proteomes" id="UP001595453">
    <property type="component" value="Unassembled WGS sequence"/>
</dbReference>
<evidence type="ECO:0000256" key="2">
    <source>
        <dbReference type="SAM" id="SignalP"/>
    </source>
</evidence>
<sequence length="286" mass="31478">MLRHIALCLSATVMLGCTSTSASISAKAAKNTPLYVVEAATIRYPNQARNAVSLTFDDGRASQVLVGTPILDKYQAKATFYVMAGAVNLQLARWQHAVANGHEIGNHTTSHLCTGNFQWLRDKNAGLEQVDLTWLRNDIEQNNQALKTALGVTPTAFAYPCGNTFVGRGLKTQSYVPLIAEMFDSGRTWLDETGNNPGYTDFAQLTGIRMDGLSFDEIKTILEQLRGNQSWLILAGHDVGEKGLYSVDQQALARLIEYLQDPANGYWLDTVSNVAKHLRAERTQPE</sequence>
<dbReference type="PROSITE" id="PS51257">
    <property type="entry name" value="PROKAR_LIPOPROTEIN"/>
    <property type="match status" value="1"/>
</dbReference>
<keyword evidence="1 2" id="KW-0732">Signal</keyword>
<dbReference type="PROSITE" id="PS51677">
    <property type="entry name" value="NODB"/>
    <property type="match status" value="1"/>
</dbReference>
<proteinExistence type="predicted"/>
<evidence type="ECO:0000256" key="1">
    <source>
        <dbReference type="ARBA" id="ARBA00022729"/>
    </source>
</evidence>
<dbReference type="EMBL" id="JBHRSD010000012">
    <property type="protein sequence ID" value="MFC3032452.1"/>
    <property type="molecule type" value="Genomic_DNA"/>
</dbReference>
<dbReference type="SUPFAM" id="SSF88713">
    <property type="entry name" value="Glycoside hydrolase/deacetylase"/>
    <property type="match status" value="1"/>
</dbReference>
<dbReference type="RefSeq" id="WP_377122974.1">
    <property type="nucleotide sequence ID" value="NZ_JBHRSD010000012.1"/>
</dbReference>
<dbReference type="PANTHER" id="PTHR34216">
    <property type="match status" value="1"/>
</dbReference>
<feature type="chain" id="PRO_5045926630" evidence="2">
    <location>
        <begin position="23"/>
        <end position="286"/>
    </location>
</feature>
<name>A0ABV7CIQ3_9GAMM</name>
<evidence type="ECO:0000259" key="3">
    <source>
        <dbReference type="PROSITE" id="PS51677"/>
    </source>
</evidence>
<dbReference type="Gene3D" id="3.20.20.370">
    <property type="entry name" value="Glycoside hydrolase/deacetylase"/>
    <property type="match status" value="1"/>
</dbReference>
<feature type="signal peptide" evidence="2">
    <location>
        <begin position="1"/>
        <end position="22"/>
    </location>
</feature>
<dbReference type="InterPro" id="IPR002509">
    <property type="entry name" value="NODB_dom"/>
</dbReference>
<gene>
    <name evidence="4" type="ORF">ACFOEE_07975</name>
</gene>
<dbReference type="Pfam" id="PF01522">
    <property type="entry name" value="Polysacc_deac_1"/>
    <property type="match status" value="1"/>
</dbReference>
<dbReference type="GO" id="GO:0016787">
    <property type="term" value="F:hydrolase activity"/>
    <property type="evidence" value="ECO:0007669"/>
    <property type="project" value="UniProtKB-KW"/>
</dbReference>